<dbReference type="PANTHER" id="PTHR32502">
    <property type="entry name" value="N-ACETYLGALACTOSAMINE PERMEASE II COMPONENT-RELATED"/>
    <property type="match status" value="1"/>
</dbReference>
<feature type="transmembrane region" description="Helical" evidence="1">
    <location>
        <begin position="249"/>
        <end position="265"/>
    </location>
</feature>
<accession>A0ABV1FKT5</accession>
<feature type="transmembrane region" description="Helical" evidence="1">
    <location>
        <begin position="135"/>
        <end position="157"/>
    </location>
</feature>
<evidence type="ECO:0000256" key="1">
    <source>
        <dbReference type="SAM" id="Phobius"/>
    </source>
</evidence>
<keyword evidence="1" id="KW-0472">Membrane</keyword>
<dbReference type="InterPro" id="IPR050303">
    <property type="entry name" value="GatZ_KbaZ_carbometab"/>
</dbReference>
<dbReference type="Proteomes" id="UP001438008">
    <property type="component" value="Unassembled WGS sequence"/>
</dbReference>
<reference evidence="2 3" key="1">
    <citation type="submission" date="2024-03" db="EMBL/GenBank/DDBJ databases">
        <title>Human intestinal bacterial collection.</title>
        <authorList>
            <person name="Pauvert C."/>
            <person name="Hitch T.C.A."/>
            <person name="Clavel T."/>
        </authorList>
    </citation>
    <scope>NUCLEOTIDE SEQUENCE [LARGE SCALE GENOMIC DNA]</scope>
    <source>
        <strain evidence="2 3">CLA-AA-H132</strain>
    </source>
</reference>
<feature type="transmembrane region" description="Helical" evidence="1">
    <location>
        <begin position="178"/>
        <end position="198"/>
    </location>
</feature>
<dbReference type="PROSITE" id="PS51108">
    <property type="entry name" value="PTS_EIID"/>
    <property type="match status" value="1"/>
</dbReference>
<comment type="caution">
    <text evidence="2">The sequence shown here is derived from an EMBL/GenBank/DDBJ whole genome shotgun (WGS) entry which is preliminary data.</text>
</comment>
<keyword evidence="1" id="KW-0812">Transmembrane</keyword>
<sequence>MSENNNVLSKKDINQVLRRYVLSRQTCFNYETMQSGPWVWSMHPAMKKIYQDDQVLTEKYRSYFKFFNCHPWFGQLIMMATLAVESTKDEHATETALDVRTSLMGPLAGLGDAIVWVLLPTVLGAIAGYQAQNGSMFGTVLAVAVNIALWLVFWKLAYPVYKTGVTFITEKSASLRNLTEACSILGIIVLGAMVASTVNVNIAYSWTVGDLTQNLGDLLNTIIPCFGNVVVTGLLYWALGRKKMTSGKLIWIVIIVAIILGALGICA</sequence>
<dbReference type="InterPro" id="IPR004704">
    <property type="entry name" value="PTS_IID_man"/>
</dbReference>
<organism evidence="2 3">
    <name type="scientific">Laedolimicola intestinihominis</name>
    <dbReference type="NCBI Taxonomy" id="3133166"/>
    <lineage>
        <taxon>Bacteria</taxon>
        <taxon>Bacillati</taxon>
        <taxon>Bacillota</taxon>
        <taxon>Clostridia</taxon>
        <taxon>Lachnospirales</taxon>
        <taxon>Lachnospiraceae</taxon>
        <taxon>Laedolimicola</taxon>
    </lineage>
</organism>
<dbReference type="EMBL" id="JBBMFE010000017">
    <property type="protein sequence ID" value="MEQ2473692.1"/>
    <property type="molecule type" value="Genomic_DNA"/>
</dbReference>
<protein>
    <submittedName>
        <fullName evidence="2">PTS system mannose/fructose/sorbose family transporter subunit IID</fullName>
    </submittedName>
</protein>
<evidence type="ECO:0000313" key="3">
    <source>
        <dbReference type="Proteomes" id="UP001438008"/>
    </source>
</evidence>
<feature type="transmembrane region" description="Helical" evidence="1">
    <location>
        <begin position="218"/>
        <end position="237"/>
    </location>
</feature>
<feature type="transmembrane region" description="Helical" evidence="1">
    <location>
        <begin position="107"/>
        <end position="129"/>
    </location>
</feature>
<dbReference type="PANTHER" id="PTHR32502:SF26">
    <property type="entry name" value="PHOSPHOTRANSFERASE SYSTEM SUGAR-SPECIFIC EIID COMPONENT"/>
    <property type="match status" value="1"/>
</dbReference>
<proteinExistence type="predicted"/>
<dbReference type="Pfam" id="PF03613">
    <property type="entry name" value="EIID-AGA"/>
    <property type="match status" value="1"/>
</dbReference>
<keyword evidence="3" id="KW-1185">Reference proteome</keyword>
<keyword evidence="1" id="KW-1133">Transmembrane helix</keyword>
<evidence type="ECO:0000313" key="2">
    <source>
        <dbReference type="EMBL" id="MEQ2473692.1"/>
    </source>
</evidence>
<name>A0ABV1FKT5_9FIRM</name>
<gene>
    <name evidence="2" type="ORF">WMO29_14525</name>
</gene>
<dbReference type="RefSeq" id="WP_349165274.1">
    <property type="nucleotide sequence ID" value="NZ_JBBMFE010000017.1"/>
</dbReference>